<keyword evidence="1" id="KW-0547">Nucleotide-binding</keyword>
<dbReference type="InterPro" id="IPR030378">
    <property type="entry name" value="G_CP_dom"/>
</dbReference>
<protein>
    <submittedName>
        <fullName evidence="6">Uncharacterized protein</fullName>
    </submittedName>
</protein>
<keyword evidence="7" id="KW-1185">Reference proteome</keyword>
<dbReference type="PROSITE" id="PS50936">
    <property type="entry name" value="ENGC_GTPASE"/>
    <property type="match status" value="1"/>
</dbReference>
<dbReference type="InterPro" id="IPR010914">
    <property type="entry name" value="RsgA_GTPase_dom"/>
</dbReference>
<dbReference type="PROSITE" id="PS51721">
    <property type="entry name" value="G_CP"/>
    <property type="match status" value="1"/>
</dbReference>
<feature type="compositionally biased region" description="Polar residues" evidence="3">
    <location>
        <begin position="479"/>
        <end position="501"/>
    </location>
</feature>
<evidence type="ECO:0000256" key="2">
    <source>
        <dbReference type="ARBA" id="ARBA00023134"/>
    </source>
</evidence>
<evidence type="ECO:0000313" key="7">
    <source>
        <dbReference type="Proteomes" id="UP000815325"/>
    </source>
</evidence>
<feature type="region of interest" description="Disordered" evidence="3">
    <location>
        <begin position="344"/>
        <end position="365"/>
    </location>
</feature>
<dbReference type="Gene3D" id="2.40.50.140">
    <property type="entry name" value="Nucleic acid-binding proteins"/>
    <property type="match status" value="1"/>
</dbReference>
<feature type="region of interest" description="Disordered" evidence="3">
    <location>
        <begin position="644"/>
        <end position="684"/>
    </location>
</feature>
<keyword evidence="2" id="KW-0342">GTP-binding</keyword>
<feature type="compositionally biased region" description="Basic and acidic residues" evidence="3">
    <location>
        <begin position="507"/>
        <end position="517"/>
    </location>
</feature>
<dbReference type="NCBIfam" id="TIGR00157">
    <property type="entry name" value="ribosome small subunit-dependent GTPase A"/>
    <property type="match status" value="1"/>
</dbReference>
<feature type="compositionally biased region" description="Polar residues" evidence="3">
    <location>
        <begin position="353"/>
        <end position="362"/>
    </location>
</feature>
<accession>A0ABQ7GPA6</accession>
<gene>
    <name evidence="6" type="ORF">DUNSADRAFT_5939</name>
</gene>
<organism evidence="6 7">
    <name type="scientific">Dunaliella salina</name>
    <name type="common">Green alga</name>
    <name type="synonym">Protococcus salinus</name>
    <dbReference type="NCBI Taxonomy" id="3046"/>
    <lineage>
        <taxon>Eukaryota</taxon>
        <taxon>Viridiplantae</taxon>
        <taxon>Chlorophyta</taxon>
        <taxon>core chlorophytes</taxon>
        <taxon>Chlorophyceae</taxon>
        <taxon>CS clade</taxon>
        <taxon>Chlamydomonadales</taxon>
        <taxon>Dunaliellaceae</taxon>
        <taxon>Dunaliella</taxon>
    </lineage>
</organism>
<comment type="caution">
    <text evidence="6">The sequence shown here is derived from an EMBL/GenBank/DDBJ whole genome shotgun (WGS) entry which is preliminary data.</text>
</comment>
<dbReference type="PANTHER" id="PTHR32120:SF11">
    <property type="entry name" value="SMALL RIBOSOMAL SUBUNIT BIOGENESIS GTPASE RSGA 1, MITOCHONDRIAL-RELATED"/>
    <property type="match status" value="1"/>
</dbReference>
<dbReference type="PANTHER" id="PTHR32120">
    <property type="entry name" value="SMALL RIBOSOMAL SUBUNIT BIOGENESIS GTPASE RSGA"/>
    <property type="match status" value="1"/>
</dbReference>
<dbReference type="Gene3D" id="3.40.50.300">
    <property type="entry name" value="P-loop containing nucleotide triphosphate hydrolases"/>
    <property type="match status" value="2"/>
</dbReference>
<dbReference type="InterPro" id="IPR027417">
    <property type="entry name" value="P-loop_NTPase"/>
</dbReference>
<dbReference type="InterPro" id="IPR004881">
    <property type="entry name" value="Ribosome_biogen_GTPase_RsgA"/>
</dbReference>
<dbReference type="Proteomes" id="UP000815325">
    <property type="component" value="Unassembled WGS sequence"/>
</dbReference>
<feature type="region of interest" description="Disordered" evidence="3">
    <location>
        <begin position="479"/>
        <end position="562"/>
    </location>
</feature>
<dbReference type="EMBL" id="MU069660">
    <property type="protein sequence ID" value="KAF5836434.1"/>
    <property type="molecule type" value="Genomic_DNA"/>
</dbReference>
<evidence type="ECO:0000259" key="4">
    <source>
        <dbReference type="PROSITE" id="PS50936"/>
    </source>
</evidence>
<feature type="compositionally biased region" description="Polar residues" evidence="3">
    <location>
        <begin position="518"/>
        <end position="530"/>
    </location>
</feature>
<dbReference type="InterPro" id="IPR012340">
    <property type="entry name" value="NA-bd_OB-fold"/>
</dbReference>
<reference evidence="6" key="1">
    <citation type="submission" date="2017-08" db="EMBL/GenBank/DDBJ databases">
        <authorList>
            <person name="Polle J.E."/>
            <person name="Barry K."/>
            <person name="Cushman J."/>
            <person name="Schmutz J."/>
            <person name="Tran D."/>
            <person name="Hathwaick L.T."/>
            <person name="Yim W.C."/>
            <person name="Jenkins J."/>
            <person name="Mckie-Krisberg Z.M."/>
            <person name="Prochnik S."/>
            <person name="Lindquist E."/>
            <person name="Dockter R.B."/>
            <person name="Adam C."/>
            <person name="Molina H."/>
            <person name="Bunkerborg J."/>
            <person name="Jin E."/>
            <person name="Buchheim M."/>
            <person name="Magnuson J."/>
        </authorList>
    </citation>
    <scope>NUCLEOTIDE SEQUENCE</scope>
    <source>
        <strain evidence="6">CCAP 19/18</strain>
    </source>
</reference>
<dbReference type="HAMAP" id="MF_01820">
    <property type="entry name" value="GTPase_RsgA"/>
    <property type="match status" value="1"/>
</dbReference>
<feature type="domain" description="CP-type G" evidence="5">
    <location>
        <begin position="164"/>
        <end position="426"/>
    </location>
</feature>
<evidence type="ECO:0000256" key="3">
    <source>
        <dbReference type="SAM" id="MobiDB-lite"/>
    </source>
</evidence>
<proteinExistence type="inferred from homology"/>
<sequence>MSAASYTSTNILLEAGFAPHPAFCRTLSHLSAGPSPRSAAHSKASFLHAHRTSPCWPFRFRQYSMPTTATRPSLTEDQSPSLAQLPQVVTGQVFSTSSNFVRVEVPDPGDTSSRSSGQRPLLCSMRALLRKVGQAVLVGDYVRVGSIDWEQNKGQVEEVLLPRSSELVDPSVANVDFALLVFAITQPPVEDVQLSRFLVCMEASRIPFRLLLNKADLLTEEELQTQVHKIRSWGYEPLVVSSSTGQGMEEVVKVLQDKTSVVAGPSGAGKSSLINFLRMGRHRADADPALMPPQPPTSDRTLETSDISDELEGFFDIVRDSSSQGLGEHSEAVCTARNVADVGEEEESWGRHTGSNNRSASFRSKEAGKRLASSAIELSQGGEGYLAVGDLSKRGKGRHTTTTVTLIRVRGSLGGRLVDTPGFSHPSLEAVSASELAAHFPEMHALLDTEGPCRFRDCMHVDEPGCALLCPPEPQISDSNNSATYTASGGNAESPSNSDGTSGLDPELQHTLHENSSLRDPSSGNGSQEAWSRACHLASPPSEANDTAGPANAASLGSSRSASSSHEEAAAFSVYNELVPPSIAKLIEREGGVEEWLVEMQSVSDMGGGLQPVKLPPPPARFARHPIYLKFLAEIKAREETDVKTLQAGKRQREGRSKVKMSQGGRQRTEAKLQHQKHRRVSRARIRQGIKVAWDE</sequence>
<name>A0ABQ7GPA6_DUNSA</name>
<dbReference type="SUPFAM" id="SSF52540">
    <property type="entry name" value="P-loop containing nucleoside triphosphate hydrolases"/>
    <property type="match status" value="2"/>
</dbReference>
<evidence type="ECO:0000313" key="6">
    <source>
        <dbReference type="EMBL" id="KAF5836434.1"/>
    </source>
</evidence>
<feature type="domain" description="EngC GTPase" evidence="4">
    <location>
        <begin position="173"/>
        <end position="323"/>
    </location>
</feature>
<evidence type="ECO:0000256" key="1">
    <source>
        <dbReference type="ARBA" id="ARBA00022741"/>
    </source>
</evidence>
<evidence type="ECO:0000259" key="5">
    <source>
        <dbReference type="PROSITE" id="PS51721"/>
    </source>
</evidence>
<dbReference type="Pfam" id="PF03193">
    <property type="entry name" value="RsgA_GTPase"/>
    <property type="match status" value="1"/>
</dbReference>
<feature type="compositionally biased region" description="Low complexity" evidence="3">
    <location>
        <begin position="551"/>
        <end position="562"/>
    </location>
</feature>
<dbReference type="Gene3D" id="1.10.40.50">
    <property type="entry name" value="Probable gtpase engc, domain 3"/>
    <property type="match status" value="1"/>
</dbReference>
<feature type="compositionally biased region" description="Basic residues" evidence="3">
    <location>
        <begin position="674"/>
        <end position="684"/>
    </location>
</feature>
<dbReference type="CDD" id="cd01854">
    <property type="entry name" value="YjeQ_EngC"/>
    <property type="match status" value="1"/>
</dbReference>